<organism evidence="1">
    <name type="scientific">uncultured marine virus</name>
    <dbReference type="NCBI Taxonomy" id="186617"/>
    <lineage>
        <taxon>Viruses</taxon>
        <taxon>environmental samples</taxon>
    </lineage>
</organism>
<reference evidence="1" key="1">
    <citation type="journal article" date="2015" name="Front. Microbiol.">
        <title>Combining genomic sequencing methods to explore viral diversity and reveal potential virus-host interactions.</title>
        <authorList>
            <person name="Chow C.E."/>
            <person name="Winget D.M."/>
            <person name="White R.A.III."/>
            <person name="Hallam S.J."/>
            <person name="Suttle C.A."/>
        </authorList>
    </citation>
    <scope>NUCLEOTIDE SEQUENCE</scope>
    <source>
        <strain evidence="1">Anoxic2_3</strain>
    </source>
</reference>
<reference evidence="1" key="2">
    <citation type="submission" date="2015-03" db="EMBL/GenBank/DDBJ databases">
        <authorList>
            <person name="Chow C.-E.T."/>
            <person name="Winget D.M."/>
            <person name="White R.A.III."/>
            <person name="Hallam S.J."/>
            <person name="Suttle C.A."/>
        </authorList>
    </citation>
    <scope>NUCLEOTIDE SEQUENCE</scope>
    <source>
        <strain evidence="1">Anoxic2_3</strain>
    </source>
</reference>
<evidence type="ECO:0000313" key="1">
    <source>
        <dbReference type="EMBL" id="AKH46846.1"/>
    </source>
</evidence>
<dbReference type="EMBL" id="KR029587">
    <property type="protein sequence ID" value="AKH46846.1"/>
    <property type="molecule type" value="Genomic_DNA"/>
</dbReference>
<accession>A0A0F7L744</accession>
<name>A0A0F7L744_9VIRU</name>
<protein>
    <submittedName>
        <fullName evidence="1">Uncharacterized protein</fullName>
    </submittedName>
</protein>
<sequence>MPRVFALVVVVLVVTVSGSEVKDLFHDDSPCVGNRLAWAFVRVVGSIAKPRNGHGVIGCFCVAENEVIDSDGVVAILRPPLFIQRGNDD</sequence>
<proteinExistence type="predicted"/>